<dbReference type="OrthoDB" id="5429634at2759"/>
<feature type="transmembrane region" description="Helical" evidence="1">
    <location>
        <begin position="537"/>
        <end position="561"/>
    </location>
</feature>
<dbReference type="STRING" id="1160509.A0A3N4HPD4"/>
<keyword evidence="1" id="KW-1133">Transmembrane helix</keyword>
<feature type="transmembrane region" description="Helical" evidence="1">
    <location>
        <begin position="194"/>
        <end position="219"/>
    </location>
</feature>
<feature type="transmembrane region" description="Helical" evidence="1">
    <location>
        <begin position="425"/>
        <end position="454"/>
    </location>
</feature>
<keyword evidence="1" id="KW-0472">Membrane</keyword>
<dbReference type="Proteomes" id="UP000275078">
    <property type="component" value="Unassembled WGS sequence"/>
</dbReference>
<dbReference type="EMBL" id="ML119792">
    <property type="protein sequence ID" value="RPA74348.1"/>
    <property type="molecule type" value="Genomic_DNA"/>
</dbReference>
<feature type="transmembrane region" description="Helical" evidence="1">
    <location>
        <begin position="712"/>
        <end position="735"/>
    </location>
</feature>
<proteinExistence type="predicted"/>
<protein>
    <recommendedName>
        <fullName evidence="2">DUF6536 domain-containing protein</fullName>
    </recommendedName>
</protein>
<evidence type="ECO:0000313" key="3">
    <source>
        <dbReference type="EMBL" id="RPA74348.1"/>
    </source>
</evidence>
<feature type="transmembrane region" description="Helical" evidence="1">
    <location>
        <begin position="663"/>
        <end position="681"/>
    </location>
</feature>
<dbReference type="PANTHER" id="PTHR35395">
    <property type="entry name" value="DUF6536 DOMAIN-CONTAINING PROTEIN"/>
    <property type="match status" value="1"/>
</dbReference>
<accession>A0A3N4HPD4</accession>
<dbReference type="PANTHER" id="PTHR35395:SF1">
    <property type="entry name" value="DUF6536 DOMAIN-CONTAINING PROTEIN"/>
    <property type="match status" value="1"/>
</dbReference>
<dbReference type="Pfam" id="PF20163">
    <property type="entry name" value="DUF6536"/>
    <property type="match status" value="1"/>
</dbReference>
<feature type="domain" description="DUF6536" evidence="2">
    <location>
        <begin position="61"/>
        <end position="232"/>
    </location>
</feature>
<organism evidence="3 4">
    <name type="scientific">Ascobolus immersus RN42</name>
    <dbReference type="NCBI Taxonomy" id="1160509"/>
    <lineage>
        <taxon>Eukaryota</taxon>
        <taxon>Fungi</taxon>
        <taxon>Dikarya</taxon>
        <taxon>Ascomycota</taxon>
        <taxon>Pezizomycotina</taxon>
        <taxon>Pezizomycetes</taxon>
        <taxon>Pezizales</taxon>
        <taxon>Ascobolaceae</taxon>
        <taxon>Ascobolus</taxon>
    </lineage>
</organism>
<gene>
    <name evidence="3" type="ORF">BJ508DRAFT_418645</name>
</gene>
<name>A0A3N4HPD4_ASCIM</name>
<sequence length="812" mass="90301">MNHSTTLQIPGRESHSYFDVTPLPTPSGFPRIPLGTPRKRSTTKELIAQPYRSVTSYFSGWRGGILLGAATTFTTLLLLLILLVYTITTLPKPSDLKSNFAGIDTYGAEVDADFGLKNGVLYEGSCETAKTMNGWWKVGVTILATLAMGAGNYTMQCLVAPTRREIDKAHGSQKWVDVGVGSVRNLKYVARRRGVVWGVMMLCGLVMGLVFNSIIFISWADYEYGLMTMTSGTVEKVRLGQRPIVNSETCWNPVYQNTNPPTPFFRYPNDTRSTPLRFAEIEKTIYETFNLSATRLDADFERLEAEECVRTYHKQLVTDHSTLILVVEDKDENLAFVEANGPVCSFSQRDNALIHELSDEPFDWICAAHFQQLGKTEECTLELAMEIVKGGNWSIPVKSLPFDEKDRILPISHCLSEKREEQCQLLISALLLTVIIATQSLILVCLLITLYFAWTTRKRPLEPSKVDVARDDRPLVTVGDAIESFLARNDDFTKGLALSDVRHFRQGWLCSAWIPQGERHGLIWDGKARRWGAAISAWRWTGTLLLSLLTIILTLVVLLVYARPMLPPGKPIFDPVELYRTLTTDDPSTTTLLPLQRLSQLQAVVLANAPQALLALLYHALNQLLTHYHLPQEVLNFTTERKPLRVSSPSGEQRTSYFLTLPWRYSIPFSVATMIVSWGVGQSWMFVRTVRHGVNTSTLATSTNTVRKVSTISFSVNGGLASLILGSVVLIFILIMGLRKLPPTGPVVVGSACVGAISRSDGEEDMGYFGTGGEAMRCWERGVMWGVVDDEEGEVGWGVGGVGELGVGRRYR</sequence>
<feature type="transmembrane region" description="Helical" evidence="1">
    <location>
        <begin position="65"/>
        <end position="87"/>
    </location>
</feature>
<evidence type="ECO:0000259" key="2">
    <source>
        <dbReference type="Pfam" id="PF20163"/>
    </source>
</evidence>
<evidence type="ECO:0000256" key="1">
    <source>
        <dbReference type="SAM" id="Phobius"/>
    </source>
</evidence>
<keyword evidence="4" id="KW-1185">Reference proteome</keyword>
<reference evidence="3 4" key="1">
    <citation type="journal article" date="2018" name="Nat. Ecol. Evol.">
        <title>Pezizomycetes genomes reveal the molecular basis of ectomycorrhizal truffle lifestyle.</title>
        <authorList>
            <person name="Murat C."/>
            <person name="Payen T."/>
            <person name="Noel B."/>
            <person name="Kuo A."/>
            <person name="Morin E."/>
            <person name="Chen J."/>
            <person name="Kohler A."/>
            <person name="Krizsan K."/>
            <person name="Balestrini R."/>
            <person name="Da Silva C."/>
            <person name="Montanini B."/>
            <person name="Hainaut M."/>
            <person name="Levati E."/>
            <person name="Barry K.W."/>
            <person name="Belfiori B."/>
            <person name="Cichocki N."/>
            <person name="Clum A."/>
            <person name="Dockter R.B."/>
            <person name="Fauchery L."/>
            <person name="Guy J."/>
            <person name="Iotti M."/>
            <person name="Le Tacon F."/>
            <person name="Lindquist E.A."/>
            <person name="Lipzen A."/>
            <person name="Malagnac F."/>
            <person name="Mello A."/>
            <person name="Molinier V."/>
            <person name="Miyauchi S."/>
            <person name="Poulain J."/>
            <person name="Riccioni C."/>
            <person name="Rubini A."/>
            <person name="Sitrit Y."/>
            <person name="Splivallo R."/>
            <person name="Traeger S."/>
            <person name="Wang M."/>
            <person name="Zifcakova L."/>
            <person name="Wipf D."/>
            <person name="Zambonelli A."/>
            <person name="Paolocci F."/>
            <person name="Nowrousian M."/>
            <person name="Ottonello S."/>
            <person name="Baldrian P."/>
            <person name="Spatafora J.W."/>
            <person name="Henrissat B."/>
            <person name="Nagy L.G."/>
            <person name="Aury J.M."/>
            <person name="Wincker P."/>
            <person name="Grigoriev I.V."/>
            <person name="Bonfante P."/>
            <person name="Martin F.M."/>
        </authorList>
    </citation>
    <scope>NUCLEOTIDE SEQUENCE [LARGE SCALE GENOMIC DNA]</scope>
    <source>
        <strain evidence="3 4">RN42</strain>
    </source>
</reference>
<dbReference type="InterPro" id="IPR046623">
    <property type="entry name" value="DUF6536"/>
</dbReference>
<dbReference type="AlphaFoldDB" id="A0A3N4HPD4"/>
<evidence type="ECO:0000313" key="4">
    <source>
        <dbReference type="Proteomes" id="UP000275078"/>
    </source>
</evidence>
<keyword evidence="1" id="KW-0812">Transmembrane</keyword>